<keyword evidence="4" id="KW-1185">Reference proteome</keyword>
<evidence type="ECO:0000256" key="1">
    <source>
        <dbReference type="SAM" id="Phobius"/>
    </source>
</evidence>
<proteinExistence type="predicted"/>
<dbReference type="AlphaFoldDB" id="A0A5C5U236"/>
<keyword evidence="1" id="KW-1133">Transmembrane helix</keyword>
<dbReference type="RefSeq" id="WP_146388546.1">
    <property type="nucleotide sequence ID" value="NZ_VOHK01000005.1"/>
</dbReference>
<sequence length="164" mass="19215">MTRHFIFKNYWWLGLLLGSTSAGAAYHFGGDDRVGLVGAAIAGTLGFYYFVQQQKLSETELFHNLFTAFNARYDQMNDQLAEIADRASDLTAADRNLIVDYFNLCAEEYLFYKEGYIHRDVWRFWCRGMLWYLRRHPFRDIWHDEVKSESFYGLSFSVIEQGAA</sequence>
<dbReference type="OrthoDB" id="8912757at2"/>
<feature type="transmembrane region" description="Helical" evidence="1">
    <location>
        <begin position="34"/>
        <end position="51"/>
    </location>
</feature>
<reference evidence="3 4" key="1">
    <citation type="journal article" date="2008" name="Int. J. Syst. Evol. Microbiol.">
        <title>Luteimonas marina sp. nov., isolated from seawater.</title>
        <authorList>
            <person name="Baik K.S."/>
            <person name="Park S.C."/>
            <person name="Kim M.S."/>
            <person name="Kim E.M."/>
            <person name="Park C."/>
            <person name="Chun J."/>
            <person name="Seong C.N."/>
        </authorList>
    </citation>
    <scope>NUCLEOTIDE SEQUENCE [LARGE SCALE GENOMIC DNA]</scope>
    <source>
        <strain evidence="3 4">FR1330</strain>
    </source>
</reference>
<dbReference type="Proteomes" id="UP000319980">
    <property type="component" value="Unassembled WGS sequence"/>
</dbReference>
<evidence type="ECO:0000256" key="2">
    <source>
        <dbReference type="SAM" id="SignalP"/>
    </source>
</evidence>
<comment type="caution">
    <text evidence="3">The sequence shown here is derived from an EMBL/GenBank/DDBJ whole genome shotgun (WGS) entry which is preliminary data.</text>
</comment>
<keyword evidence="2" id="KW-0732">Signal</keyword>
<accession>A0A5C5U236</accession>
<evidence type="ECO:0000313" key="4">
    <source>
        <dbReference type="Proteomes" id="UP000319980"/>
    </source>
</evidence>
<evidence type="ECO:0000313" key="3">
    <source>
        <dbReference type="EMBL" id="TWT19430.1"/>
    </source>
</evidence>
<organism evidence="3 4">
    <name type="scientific">Luteimonas marina</name>
    <dbReference type="NCBI Taxonomy" id="488485"/>
    <lineage>
        <taxon>Bacteria</taxon>
        <taxon>Pseudomonadati</taxon>
        <taxon>Pseudomonadota</taxon>
        <taxon>Gammaproteobacteria</taxon>
        <taxon>Lysobacterales</taxon>
        <taxon>Lysobacteraceae</taxon>
        <taxon>Luteimonas</taxon>
    </lineage>
</organism>
<feature type="chain" id="PRO_5022862038" description="DUF4760 domain-containing protein" evidence="2">
    <location>
        <begin position="25"/>
        <end position="164"/>
    </location>
</feature>
<keyword evidence="1" id="KW-0472">Membrane</keyword>
<dbReference type="EMBL" id="VOHK01000005">
    <property type="protein sequence ID" value="TWT19430.1"/>
    <property type="molecule type" value="Genomic_DNA"/>
</dbReference>
<keyword evidence="1" id="KW-0812">Transmembrane</keyword>
<gene>
    <name evidence="3" type="ORF">FQY83_13880</name>
</gene>
<name>A0A5C5U236_9GAMM</name>
<evidence type="ECO:0008006" key="5">
    <source>
        <dbReference type="Google" id="ProtNLM"/>
    </source>
</evidence>
<protein>
    <recommendedName>
        <fullName evidence="5">DUF4760 domain-containing protein</fullName>
    </recommendedName>
</protein>
<feature type="signal peptide" evidence="2">
    <location>
        <begin position="1"/>
        <end position="24"/>
    </location>
</feature>